<name>A0A1V9X746_9ACAR</name>
<proteinExistence type="inferred from homology"/>
<dbReference type="STRING" id="418985.A0A1V9X746"/>
<dbReference type="PANTHER" id="PTHR11220:SF1">
    <property type="entry name" value="HEME-BINDING PROTEIN 2"/>
    <property type="match status" value="1"/>
</dbReference>
<dbReference type="PANTHER" id="PTHR11220">
    <property type="entry name" value="HEME-BINDING PROTEIN-RELATED"/>
    <property type="match status" value="1"/>
</dbReference>
<accession>A0A1V9X746</accession>
<dbReference type="Gene3D" id="3.20.80.10">
    <property type="entry name" value="Regulatory factor, effector binding domain"/>
    <property type="match status" value="1"/>
</dbReference>
<keyword evidence="3" id="KW-1185">Reference proteome</keyword>
<dbReference type="InParanoid" id="A0A1V9X746"/>
<dbReference type="SUPFAM" id="SSF55136">
    <property type="entry name" value="Probable bacterial effector-binding domain"/>
    <property type="match status" value="1"/>
</dbReference>
<dbReference type="InterPro" id="IPR006917">
    <property type="entry name" value="SOUL_heme-bd"/>
</dbReference>
<comment type="caution">
    <text evidence="2">The sequence shown here is derived from an EMBL/GenBank/DDBJ whole genome shotgun (WGS) entry which is preliminary data.</text>
</comment>
<organism evidence="2 3">
    <name type="scientific">Tropilaelaps mercedesae</name>
    <dbReference type="NCBI Taxonomy" id="418985"/>
    <lineage>
        <taxon>Eukaryota</taxon>
        <taxon>Metazoa</taxon>
        <taxon>Ecdysozoa</taxon>
        <taxon>Arthropoda</taxon>
        <taxon>Chelicerata</taxon>
        <taxon>Arachnida</taxon>
        <taxon>Acari</taxon>
        <taxon>Parasitiformes</taxon>
        <taxon>Mesostigmata</taxon>
        <taxon>Gamasina</taxon>
        <taxon>Dermanyssoidea</taxon>
        <taxon>Laelapidae</taxon>
        <taxon>Tropilaelaps</taxon>
    </lineage>
</organism>
<dbReference type="Pfam" id="PF04832">
    <property type="entry name" value="SOUL"/>
    <property type="match status" value="1"/>
</dbReference>
<dbReference type="Proteomes" id="UP000192247">
    <property type="component" value="Unassembled WGS sequence"/>
</dbReference>
<protein>
    <submittedName>
        <fullName evidence="2">Heme-binding protein 2-like</fullName>
    </submittedName>
</protein>
<dbReference type="EMBL" id="MNPL01021151">
    <property type="protein sequence ID" value="OQR69415.1"/>
    <property type="molecule type" value="Genomic_DNA"/>
</dbReference>
<evidence type="ECO:0000256" key="1">
    <source>
        <dbReference type="ARBA" id="ARBA00009817"/>
    </source>
</evidence>
<gene>
    <name evidence="2" type="ORF">BIW11_12274</name>
</gene>
<comment type="similarity">
    <text evidence="1">Belongs to the HEBP family.</text>
</comment>
<sequence length="166" mass="19749">DFEERLYPATKWITARTRAPSLYEASRKSFMKLVYYIQAFNKENVTVELTTPHRTKIYWGASGRANAEYSLSFPLPQGLYDKPPTPNDASISVDMEPSRKYLVRRFSGRPSEQQWIEIGRKFYRHVGRQDPRVGKNFFYTARYDMIYFTNERRNEIWLPLSNHTVY</sequence>
<dbReference type="AlphaFoldDB" id="A0A1V9X746"/>
<dbReference type="InterPro" id="IPR011256">
    <property type="entry name" value="Reg_factor_effector_dom_sf"/>
</dbReference>
<dbReference type="OrthoDB" id="6424451at2759"/>
<feature type="non-terminal residue" evidence="2">
    <location>
        <position position="1"/>
    </location>
</feature>
<reference evidence="2 3" key="1">
    <citation type="journal article" date="2017" name="Gigascience">
        <title>Draft genome of the honey bee ectoparasitic mite, Tropilaelaps mercedesae, is shaped by the parasitic life history.</title>
        <authorList>
            <person name="Dong X."/>
            <person name="Armstrong S.D."/>
            <person name="Xia D."/>
            <person name="Makepeace B.L."/>
            <person name="Darby A.C."/>
            <person name="Kadowaki T."/>
        </authorList>
    </citation>
    <scope>NUCLEOTIDE SEQUENCE [LARGE SCALE GENOMIC DNA]</scope>
    <source>
        <strain evidence="2">Wuxi-XJTLU</strain>
    </source>
</reference>
<evidence type="ECO:0000313" key="3">
    <source>
        <dbReference type="Proteomes" id="UP000192247"/>
    </source>
</evidence>
<evidence type="ECO:0000313" key="2">
    <source>
        <dbReference type="EMBL" id="OQR69415.1"/>
    </source>
</evidence>